<dbReference type="RefSeq" id="XP_022578067.1">
    <property type="nucleotide sequence ID" value="XM_022727366.1"/>
</dbReference>
<accession>A0A1L9S8S6</accession>
<dbReference type="Proteomes" id="UP000184188">
    <property type="component" value="Unassembled WGS sequence"/>
</dbReference>
<evidence type="ECO:0000313" key="2">
    <source>
        <dbReference type="EMBL" id="OJJ43557.1"/>
    </source>
</evidence>
<evidence type="ECO:0000256" key="1">
    <source>
        <dbReference type="SAM" id="MobiDB-lite"/>
    </source>
</evidence>
<dbReference type="InterPro" id="IPR027796">
    <property type="entry name" value="OTT_1508_deam-like"/>
</dbReference>
<name>A0A1L9S8S6_9EURO</name>
<gene>
    <name evidence="2" type="ORF">ASPZODRAFT_19280</name>
</gene>
<feature type="region of interest" description="Disordered" evidence="1">
    <location>
        <begin position="40"/>
        <end position="64"/>
    </location>
</feature>
<protein>
    <submittedName>
        <fullName evidence="2">Uncharacterized protein</fullName>
    </submittedName>
</protein>
<evidence type="ECO:0000313" key="3">
    <source>
        <dbReference type="Proteomes" id="UP000184188"/>
    </source>
</evidence>
<dbReference type="AlphaFoldDB" id="A0A1L9S8S6"/>
<keyword evidence="3" id="KW-1185">Reference proteome</keyword>
<dbReference type="STRING" id="1073090.A0A1L9S8S6"/>
<reference evidence="3" key="1">
    <citation type="journal article" date="2017" name="Genome Biol.">
        <title>Comparative genomics reveals high biological diversity and specific adaptations in the industrially and medically important fungal genus Aspergillus.</title>
        <authorList>
            <person name="de Vries R.P."/>
            <person name="Riley R."/>
            <person name="Wiebenga A."/>
            <person name="Aguilar-Osorio G."/>
            <person name="Amillis S."/>
            <person name="Uchima C.A."/>
            <person name="Anderluh G."/>
            <person name="Asadollahi M."/>
            <person name="Askin M."/>
            <person name="Barry K."/>
            <person name="Battaglia E."/>
            <person name="Bayram O."/>
            <person name="Benocci T."/>
            <person name="Braus-Stromeyer S.A."/>
            <person name="Caldana C."/>
            <person name="Canovas D."/>
            <person name="Cerqueira G.C."/>
            <person name="Chen F."/>
            <person name="Chen W."/>
            <person name="Choi C."/>
            <person name="Clum A."/>
            <person name="Dos Santos R.A."/>
            <person name="Damasio A.R."/>
            <person name="Diallinas G."/>
            <person name="Emri T."/>
            <person name="Fekete E."/>
            <person name="Flipphi M."/>
            <person name="Freyberg S."/>
            <person name="Gallo A."/>
            <person name="Gournas C."/>
            <person name="Habgood R."/>
            <person name="Hainaut M."/>
            <person name="Harispe M.L."/>
            <person name="Henrissat B."/>
            <person name="Hilden K.S."/>
            <person name="Hope R."/>
            <person name="Hossain A."/>
            <person name="Karabika E."/>
            <person name="Karaffa L."/>
            <person name="Karanyi Z."/>
            <person name="Krasevec N."/>
            <person name="Kuo A."/>
            <person name="Kusch H."/>
            <person name="LaButti K."/>
            <person name="Lagendijk E.L."/>
            <person name="Lapidus A."/>
            <person name="Levasseur A."/>
            <person name="Lindquist E."/>
            <person name="Lipzen A."/>
            <person name="Logrieco A.F."/>
            <person name="MacCabe A."/>
            <person name="Maekelae M.R."/>
            <person name="Malavazi I."/>
            <person name="Melin P."/>
            <person name="Meyer V."/>
            <person name="Mielnichuk N."/>
            <person name="Miskei M."/>
            <person name="Molnar A.P."/>
            <person name="Mule G."/>
            <person name="Ngan C.Y."/>
            <person name="Orejas M."/>
            <person name="Orosz E."/>
            <person name="Ouedraogo J.P."/>
            <person name="Overkamp K.M."/>
            <person name="Park H.-S."/>
            <person name="Perrone G."/>
            <person name="Piumi F."/>
            <person name="Punt P.J."/>
            <person name="Ram A.F."/>
            <person name="Ramon A."/>
            <person name="Rauscher S."/>
            <person name="Record E."/>
            <person name="Riano-Pachon D.M."/>
            <person name="Robert V."/>
            <person name="Roehrig J."/>
            <person name="Ruller R."/>
            <person name="Salamov A."/>
            <person name="Salih N.S."/>
            <person name="Samson R.A."/>
            <person name="Sandor E."/>
            <person name="Sanguinetti M."/>
            <person name="Schuetze T."/>
            <person name="Sepcic K."/>
            <person name="Shelest E."/>
            <person name="Sherlock G."/>
            <person name="Sophianopoulou V."/>
            <person name="Squina F.M."/>
            <person name="Sun H."/>
            <person name="Susca A."/>
            <person name="Todd R.B."/>
            <person name="Tsang A."/>
            <person name="Unkles S.E."/>
            <person name="van de Wiele N."/>
            <person name="van Rossen-Uffink D."/>
            <person name="Oliveira J.V."/>
            <person name="Vesth T.C."/>
            <person name="Visser J."/>
            <person name="Yu J.-H."/>
            <person name="Zhou M."/>
            <person name="Andersen M.R."/>
            <person name="Archer D.B."/>
            <person name="Baker S.E."/>
            <person name="Benoit I."/>
            <person name="Brakhage A.A."/>
            <person name="Braus G.H."/>
            <person name="Fischer R."/>
            <person name="Frisvad J.C."/>
            <person name="Goldman G.H."/>
            <person name="Houbraken J."/>
            <person name="Oakley B."/>
            <person name="Pocsi I."/>
            <person name="Scazzocchio C."/>
            <person name="Seiboth B."/>
            <person name="vanKuyk P.A."/>
            <person name="Wortman J."/>
            <person name="Dyer P.S."/>
            <person name="Grigoriev I.V."/>
        </authorList>
    </citation>
    <scope>NUCLEOTIDE SEQUENCE [LARGE SCALE GENOMIC DNA]</scope>
    <source>
        <strain evidence="3">CBS 506.65</strain>
    </source>
</reference>
<dbReference type="VEuPathDB" id="FungiDB:ASPZODRAFT_19280"/>
<dbReference type="OrthoDB" id="4506255at2759"/>
<sequence>MPANAIPAELRKAKPLEGAPSSSDFQFLLAAIQKVEQRDKIQAPGRRVQVDDEGQPQVPANSPIGNPLRLRPVLDALASLCVSKPRGEVVAIAMECAADTSVTFRVATNSEVPTATVNHLQSMLRKMQEVSSSYRKNKATQSHEVTPDQQTMGLTNSLVYMCIDFSFEKWKKRIHSKLEPFLSIPHNDLPKAHPFVKTRVCIRGLVHLYKNKPQFSDQEEWRSLVIHLQDTQKATQAFIETKPVVGAESRRYEKFPSIETYLIKVNSLINHLGALVRATRSPHCEALLNKQCWAKHLPSMSTKVAAVPNTPEEWEAVLEKAASVQPTDYDLDLNVIRGDSRFMAQSDIPRDISVHCEIKILLDIFRNESPAYTYIGVSKLSCRGCHAFFAAFNNIHDTHFLTRGSHGKSYFPWQFPLNFPKSNAVADKAYRLLAERWVPTYHGYRPRMVHLQPDSTAGSGAQEIELGDRREDDNTLSLEVLTADLPETGNH</sequence>
<dbReference type="Pfam" id="PF14441">
    <property type="entry name" value="OTT_1508_deam"/>
    <property type="match status" value="1"/>
</dbReference>
<dbReference type="GeneID" id="34613830"/>
<organism evidence="2 3">
    <name type="scientific">Penicilliopsis zonata CBS 506.65</name>
    <dbReference type="NCBI Taxonomy" id="1073090"/>
    <lineage>
        <taxon>Eukaryota</taxon>
        <taxon>Fungi</taxon>
        <taxon>Dikarya</taxon>
        <taxon>Ascomycota</taxon>
        <taxon>Pezizomycotina</taxon>
        <taxon>Eurotiomycetes</taxon>
        <taxon>Eurotiomycetidae</taxon>
        <taxon>Eurotiales</taxon>
        <taxon>Aspergillaceae</taxon>
        <taxon>Penicilliopsis</taxon>
    </lineage>
</organism>
<dbReference type="EMBL" id="KV878351">
    <property type="protein sequence ID" value="OJJ43557.1"/>
    <property type="molecule type" value="Genomic_DNA"/>
</dbReference>
<proteinExistence type="predicted"/>